<dbReference type="Proteomes" id="UP000270988">
    <property type="component" value="Chromosome"/>
</dbReference>
<name>A0A3S5C0R3_9MICC</name>
<accession>A0A3S5C0R3</accession>
<evidence type="ECO:0000313" key="3">
    <source>
        <dbReference type="Proteomes" id="UP000270988"/>
    </source>
</evidence>
<evidence type="ECO:0000259" key="1">
    <source>
        <dbReference type="PROSITE" id="PS51186"/>
    </source>
</evidence>
<reference evidence="2 3" key="1">
    <citation type="submission" date="2018-12" db="EMBL/GenBank/DDBJ databases">
        <authorList>
            <consortium name="Pathogen Informatics"/>
        </authorList>
    </citation>
    <scope>NUCLEOTIDE SEQUENCE [LARGE SCALE GENOMIC DNA]</scope>
    <source>
        <strain evidence="2 3">NCTC10918</strain>
    </source>
</reference>
<gene>
    <name evidence="2" type="ORF">NCTC10918_00629</name>
</gene>
<dbReference type="PROSITE" id="PS51186">
    <property type="entry name" value="GNAT"/>
    <property type="match status" value="1"/>
</dbReference>
<dbReference type="InterPro" id="IPR000182">
    <property type="entry name" value="GNAT_dom"/>
</dbReference>
<sequence length="360" mass="40494">MFILGNLPAEQAQDFLSRSWVPQNFHMYYSAKEISRQCTEDFTADITERASSEFGAGYRDHISPLLQDQFNYMPTQDTRDWANRFFSITDSHATYQALTGIRYRGQDLNRPFIDVIATNIPCTTVYIAALSQSLLRHYESFRPICTRFFVPGKVDQLIHDLGSVPGSRATTIDMHIVAGTLGELDKRPWPKNYDRVELIPLSPADASAASHEAQRIYESIAVKNSNFFEWATPQGEESFENAIRQGTGWHITVDSSSAGFLTLDRRGEQGVRGFSVEELCLDAPFRRQGLGNAVLRHGIKNLLKLPQVNPQDMLWGTIHADNVPSLRNAQGIGRAIIGSYTWVGDQSFEVENSRPIRSSS</sequence>
<evidence type="ECO:0000313" key="2">
    <source>
        <dbReference type="EMBL" id="VEJ29371.1"/>
    </source>
</evidence>
<dbReference type="GO" id="GO:0016747">
    <property type="term" value="F:acyltransferase activity, transferring groups other than amino-acyl groups"/>
    <property type="evidence" value="ECO:0007669"/>
    <property type="project" value="InterPro"/>
</dbReference>
<dbReference type="AlphaFoldDB" id="A0A3S5C0R3"/>
<dbReference type="Gene3D" id="3.40.630.30">
    <property type="match status" value="1"/>
</dbReference>
<dbReference type="EMBL" id="LR134521">
    <property type="protein sequence ID" value="VEJ29371.1"/>
    <property type="molecule type" value="Genomic_DNA"/>
</dbReference>
<dbReference type="InterPro" id="IPR016181">
    <property type="entry name" value="Acyl_CoA_acyltransferase"/>
</dbReference>
<dbReference type="SUPFAM" id="SSF55729">
    <property type="entry name" value="Acyl-CoA N-acyltransferases (Nat)"/>
    <property type="match status" value="1"/>
</dbReference>
<protein>
    <recommendedName>
        <fullName evidence="1">N-acetyltransferase domain-containing protein</fullName>
    </recommendedName>
</protein>
<organism evidence="2 3">
    <name type="scientific">Rothia dentocariosa</name>
    <dbReference type="NCBI Taxonomy" id="2047"/>
    <lineage>
        <taxon>Bacteria</taxon>
        <taxon>Bacillati</taxon>
        <taxon>Actinomycetota</taxon>
        <taxon>Actinomycetes</taxon>
        <taxon>Micrococcales</taxon>
        <taxon>Micrococcaceae</taxon>
        <taxon>Rothia</taxon>
    </lineage>
</organism>
<dbReference type="STRING" id="762948.HMPREF0733_11897"/>
<proteinExistence type="predicted"/>
<feature type="domain" description="N-acetyltransferase" evidence="1">
    <location>
        <begin position="196"/>
        <end position="357"/>
    </location>
</feature>